<name>A0A1X1ELN5_PANCY</name>
<comment type="catalytic activity">
    <reaction evidence="5">
        <text>L-seryl-[protein] + acetyl-CoA = O-acetyl-L-seryl-[protein] + CoA</text>
        <dbReference type="Rhea" id="RHEA:59392"/>
        <dbReference type="Rhea" id="RHEA-COMP:9863"/>
        <dbReference type="Rhea" id="RHEA-COMP:15352"/>
        <dbReference type="ChEBI" id="CHEBI:29999"/>
        <dbReference type="ChEBI" id="CHEBI:57287"/>
        <dbReference type="ChEBI" id="CHEBI:57288"/>
        <dbReference type="ChEBI" id="CHEBI:141128"/>
    </reaction>
    <physiologicalReaction direction="left-to-right" evidence="5">
        <dbReference type="Rhea" id="RHEA:59393"/>
    </physiologicalReaction>
</comment>
<gene>
    <name evidence="6" type="ORF">HA50_24660</name>
</gene>
<keyword evidence="1" id="KW-0808">Transferase</keyword>
<organism evidence="6 7">
    <name type="scientific">Pantoea cypripedii</name>
    <name type="common">Pectobacterium cypripedii</name>
    <name type="synonym">Erwinia cypripedii</name>
    <dbReference type="NCBI Taxonomy" id="55209"/>
    <lineage>
        <taxon>Bacteria</taxon>
        <taxon>Pseudomonadati</taxon>
        <taxon>Pseudomonadota</taxon>
        <taxon>Gammaproteobacteria</taxon>
        <taxon>Enterobacterales</taxon>
        <taxon>Erwiniaceae</taxon>
        <taxon>Pantoea</taxon>
    </lineage>
</organism>
<dbReference type="STRING" id="55209.HA50_24660"/>
<comment type="catalytic activity">
    <reaction evidence="4">
        <text>L-threonyl-[protein] + acetyl-CoA = O-acetyl-L-threonyl-[protein] + CoA</text>
        <dbReference type="Rhea" id="RHEA:65340"/>
        <dbReference type="Rhea" id="RHEA-COMP:11060"/>
        <dbReference type="Rhea" id="RHEA-COMP:16780"/>
        <dbReference type="ChEBI" id="CHEBI:30013"/>
        <dbReference type="ChEBI" id="CHEBI:57287"/>
        <dbReference type="ChEBI" id="CHEBI:57288"/>
        <dbReference type="ChEBI" id="CHEBI:141025"/>
    </reaction>
    <physiologicalReaction direction="left-to-right" evidence="4">
        <dbReference type="Rhea" id="RHEA:65341"/>
    </physiologicalReaction>
</comment>
<dbReference type="InterPro" id="IPR005083">
    <property type="entry name" value="YopJ-like"/>
</dbReference>
<accession>A0A1X1ELN5</accession>
<keyword evidence="2" id="KW-0012">Acyltransferase</keyword>
<dbReference type="GO" id="GO:0016746">
    <property type="term" value="F:acyltransferase activity"/>
    <property type="evidence" value="ECO:0007669"/>
    <property type="project" value="UniProtKB-KW"/>
</dbReference>
<comment type="caution">
    <text evidence="6">The sequence shown here is derived from an EMBL/GenBank/DDBJ whole genome shotgun (WGS) entry which is preliminary data.</text>
</comment>
<evidence type="ECO:0000313" key="7">
    <source>
        <dbReference type="Proteomes" id="UP000193749"/>
    </source>
</evidence>
<evidence type="ECO:0000256" key="1">
    <source>
        <dbReference type="ARBA" id="ARBA00022679"/>
    </source>
</evidence>
<evidence type="ECO:0000256" key="5">
    <source>
        <dbReference type="ARBA" id="ARBA00048662"/>
    </source>
</evidence>
<dbReference type="AlphaFoldDB" id="A0A1X1ELN5"/>
<protein>
    <submittedName>
        <fullName evidence="6">Uncharacterized protein</fullName>
    </submittedName>
</protein>
<dbReference type="Proteomes" id="UP000193749">
    <property type="component" value="Unassembled WGS sequence"/>
</dbReference>
<evidence type="ECO:0000256" key="3">
    <source>
        <dbReference type="ARBA" id="ARBA00023785"/>
    </source>
</evidence>
<evidence type="ECO:0000313" key="6">
    <source>
        <dbReference type="EMBL" id="ORM89796.1"/>
    </source>
</evidence>
<evidence type="ECO:0000256" key="4">
    <source>
        <dbReference type="ARBA" id="ARBA00048364"/>
    </source>
</evidence>
<proteinExistence type="inferred from homology"/>
<comment type="similarity">
    <text evidence="3">Belongs to the acetyltransferase YopJ family.</text>
</comment>
<sequence length="710" mass="80527">MMHTDATALTLSPSPVTQDFIINQQYLFKSAVLKAANCQCSPASLTLQHRLREHLYAIKNGQPTNQDDFLKDISVTLPLLVQAENDRNPALNLRFSPAIHHFISSLQRDQEEVNQKGEAIHGRYIVANDNATDARPTISHAQFIDVSLKPGMNPSFIVIDSCDPLSMASRQMMRDIVSGLSGDRLVSIRREDGRRVYSNISVIGIGAQKITWDCVRFGLDFSLKSYKYRELFQEWHDNQHARNDSPPFIPLSDEFFPDVIHHPSSILPVEFIKHTQSKKMLTTVAKKCFDNNAVQMLLLQKTQYPSAYVTASLPGKIKRHYDPEFSRSLAFRYADLQARAILTLNGKGESSGINTINRPDFLNYRYSDNTTLSALKNHWHLSANDIDAGLAPTWESWERDRKLLPALIRNENIRHPDINLKSFTSLAALLADILSAHNHAQETGQLIHNRCILWAPVTKKSNSHHLYLDMVFSAGKPPSLMVVQSAAHLGGGIIDVIHQRLTSMLKSTPQLIHSRISVIGAFAQKSQWDCIIYCLTFARTAWQHAEFFQACHRRQQAGEPPFHPSLQTTVSGMTDIAAFLSQPEREAYLENPTNFLTKWVELSRKYGVELYWPNVLPADFYRHTPSEKVLQQVWRTIPASEQALADKVLGWMGKSEPRSVNQQSEWYKAKCYEPGGVTGIPAKYLPAIEYARLERLAETLQLMQHPSRDW</sequence>
<dbReference type="EMBL" id="MLJI01000002">
    <property type="protein sequence ID" value="ORM89796.1"/>
    <property type="molecule type" value="Genomic_DNA"/>
</dbReference>
<dbReference type="Pfam" id="PF03421">
    <property type="entry name" value="Acetyltransf_14"/>
    <property type="match status" value="2"/>
</dbReference>
<keyword evidence="7" id="KW-1185">Reference proteome</keyword>
<evidence type="ECO:0000256" key="2">
    <source>
        <dbReference type="ARBA" id="ARBA00023315"/>
    </source>
</evidence>
<reference evidence="6 7" key="1">
    <citation type="journal article" date="2017" name="Antonie Van Leeuwenhoek">
        <title>Phylogenomic resolution of the bacterial genus Pantoea and its relationship with Erwinia and Tatumella.</title>
        <authorList>
            <person name="Palmer M."/>
            <person name="Steenkamp E.T."/>
            <person name="Coetzee M.P."/>
            <person name="Chan W.Y."/>
            <person name="van Zyl E."/>
            <person name="De Maayer P."/>
            <person name="Coutinho T.A."/>
            <person name="Blom J."/>
            <person name="Smits T.H."/>
            <person name="Duffy B."/>
            <person name="Venter S.N."/>
        </authorList>
    </citation>
    <scope>NUCLEOTIDE SEQUENCE [LARGE SCALE GENOMIC DNA]</scope>
    <source>
        <strain evidence="6 7">LMG 2657</strain>
    </source>
</reference>